<dbReference type="EnsemblPlants" id="AET1Gv20840600.5">
    <property type="protein sequence ID" value="AET1Gv20840600.5"/>
    <property type="gene ID" value="AET1Gv20840600"/>
</dbReference>
<dbReference type="Gene3D" id="1.10.287.110">
    <property type="entry name" value="DnaJ domain"/>
    <property type="match status" value="1"/>
</dbReference>
<reference evidence="8" key="2">
    <citation type="journal article" date="2017" name="Nat. Plants">
        <title>The Aegilops tauschii genome reveals multiple impacts of transposons.</title>
        <authorList>
            <person name="Zhao G."/>
            <person name="Zou C."/>
            <person name="Li K."/>
            <person name="Wang K."/>
            <person name="Li T."/>
            <person name="Gao L."/>
            <person name="Zhang X."/>
            <person name="Wang H."/>
            <person name="Yang Z."/>
            <person name="Liu X."/>
            <person name="Jiang W."/>
            <person name="Mao L."/>
            <person name="Kong X."/>
            <person name="Jiao Y."/>
            <person name="Jia J."/>
        </authorList>
    </citation>
    <scope>NUCLEOTIDE SEQUENCE [LARGE SCALE GENOMIC DNA]</scope>
    <source>
        <strain evidence="8">cv. AL8/78</strain>
    </source>
</reference>
<dbReference type="PRINTS" id="PR00352">
    <property type="entry name" value="3FE4SFRDOXIN"/>
</dbReference>
<dbReference type="AlphaFoldDB" id="A0A452ZMI2"/>
<dbReference type="CDD" id="cd06257">
    <property type="entry name" value="DnaJ"/>
    <property type="match status" value="1"/>
</dbReference>
<dbReference type="GO" id="GO:0005783">
    <property type="term" value="C:endoplasmic reticulum"/>
    <property type="evidence" value="ECO:0007669"/>
    <property type="project" value="UniProtKB-ARBA"/>
</dbReference>
<dbReference type="PRINTS" id="PR00625">
    <property type="entry name" value="JDOMAIN"/>
</dbReference>
<feature type="domain" description="4Fe-4S ferredoxin-type" evidence="6">
    <location>
        <begin position="179"/>
        <end position="207"/>
    </location>
</feature>
<dbReference type="Pfam" id="PF13370">
    <property type="entry name" value="Fer4_13"/>
    <property type="match status" value="1"/>
</dbReference>
<dbReference type="InterPro" id="IPR001080">
    <property type="entry name" value="3Fe4S_ferredoxin"/>
</dbReference>
<feature type="domain" description="J" evidence="5">
    <location>
        <begin position="96"/>
        <end position="161"/>
    </location>
</feature>
<dbReference type="InterPro" id="IPR036869">
    <property type="entry name" value="J_dom_sf"/>
</dbReference>
<feature type="compositionally biased region" description="Basic and acidic residues" evidence="4">
    <location>
        <begin position="336"/>
        <end position="361"/>
    </location>
</feature>
<dbReference type="GO" id="GO:0009055">
    <property type="term" value="F:electron transfer activity"/>
    <property type="evidence" value="ECO:0007669"/>
    <property type="project" value="InterPro"/>
</dbReference>
<organism evidence="7 8">
    <name type="scientific">Aegilops tauschii subsp. strangulata</name>
    <name type="common">Goatgrass</name>
    <dbReference type="NCBI Taxonomy" id="200361"/>
    <lineage>
        <taxon>Eukaryota</taxon>
        <taxon>Viridiplantae</taxon>
        <taxon>Streptophyta</taxon>
        <taxon>Embryophyta</taxon>
        <taxon>Tracheophyta</taxon>
        <taxon>Spermatophyta</taxon>
        <taxon>Magnoliopsida</taxon>
        <taxon>Liliopsida</taxon>
        <taxon>Poales</taxon>
        <taxon>Poaceae</taxon>
        <taxon>BOP clade</taxon>
        <taxon>Pooideae</taxon>
        <taxon>Triticodae</taxon>
        <taxon>Triticeae</taxon>
        <taxon>Triticinae</taxon>
        <taxon>Aegilops</taxon>
    </lineage>
</organism>
<keyword evidence="8" id="KW-1185">Reference proteome</keyword>
<dbReference type="PROSITE" id="PS50076">
    <property type="entry name" value="DNAJ_2"/>
    <property type="match status" value="1"/>
</dbReference>
<dbReference type="PROSITE" id="PS51379">
    <property type="entry name" value="4FE4S_FER_2"/>
    <property type="match status" value="1"/>
</dbReference>
<sequence>PSPPIGILLSHYPMAPPLPSPALISTTPIPTLRIVSPVPSLRWCRRARPLASAGLGAAARRDRRRSRSRRGRRGLRICAYTAEAEHGRWEEDVADDFYSVLGVMPDATSEEIKKAYYSCMKTCHPDLSGGHPDVTNFSMFINEVYTVLSDPVQRAVYDEIHGYTATATNPFVDDSAVKDQVFVDEFTCIGCRICANVCPSVFEIEDEFGRARVCSQRGNPELVQDAIDSCPVDCIHWTSAAQLSLLESETRRIERVNVGLMNAGMGVSINVFRMASASWEKRQAKVLEKIRTRMMNQNSSDTTSPWSDIWGSPTRYQNTDEEASERANRAAAAARRWREYSRKGADRPPRYKLPDAVGNKE</sequence>
<feature type="compositionally biased region" description="Polar residues" evidence="4">
    <location>
        <begin position="296"/>
        <end position="306"/>
    </location>
</feature>
<dbReference type="Pfam" id="PF00226">
    <property type="entry name" value="DnaJ"/>
    <property type="match status" value="1"/>
</dbReference>
<name>A0A452ZMI2_AEGTS</name>
<evidence type="ECO:0000256" key="2">
    <source>
        <dbReference type="ARBA" id="ARBA00023004"/>
    </source>
</evidence>
<dbReference type="PROSITE" id="PS00198">
    <property type="entry name" value="4FE4S_FER_1"/>
    <property type="match status" value="1"/>
</dbReference>
<keyword evidence="3" id="KW-0411">Iron-sulfur</keyword>
<evidence type="ECO:0000313" key="8">
    <source>
        <dbReference type="Proteomes" id="UP000015105"/>
    </source>
</evidence>
<dbReference type="Proteomes" id="UP000015105">
    <property type="component" value="Chromosome 1D"/>
</dbReference>
<dbReference type="SUPFAM" id="SSF54862">
    <property type="entry name" value="4Fe-4S ferredoxins"/>
    <property type="match status" value="1"/>
</dbReference>
<dbReference type="SUPFAM" id="SSF46565">
    <property type="entry name" value="Chaperone J-domain"/>
    <property type="match status" value="1"/>
</dbReference>
<accession>A0A452ZMI2</accession>
<reference evidence="7" key="5">
    <citation type="journal article" date="2021" name="G3 (Bethesda)">
        <title>Aegilops tauschii genome assembly Aet v5.0 features greater sequence contiguity and improved annotation.</title>
        <authorList>
            <person name="Wang L."/>
            <person name="Zhu T."/>
            <person name="Rodriguez J.C."/>
            <person name="Deal K.R."/>
            <person name="Dubcovsky J."/>
            <person name="McGuire P.E."/>
            <person name="Lux T."/>
            <person name="Spannagl M."/>
            <person name="Mayer K.F.X."/>
            <person name="Baldrich P."/>
            <person name="Meyers B.C."/>
            <person name="Huo N."/>
            <person name="Gu Y.Q."/>
            <person name="Zhou H."/>
            <person name="Devos K.M."/>
            <person name="Bennetzen J.L."/>
            <person name="Unver T."/>
            <person name="Budak H."/>
            <person name="Gulick P.J."/>
            <person name="Galiba G."/>
            <person name="Kalapos B."/>
            <person name="Nelson D.R."/>
            <person name="Li P."/>
            <person name="You F.M."/>
            <person name="Luo M.C."/>
            <person name="Dvorak J."/>
        </authorList>
    </citation>
    <scope>NUCLEOTIDE SEQUENCE [LARGE SCALE GENOMIC DNA]</scope>
    <source>
        <strain evidence="7">cv. AL8/78</strain>
    </source>
</reference>
<dbReference type="InterPro" id="IPR017900">
    <property type="entry name" value="4Fe4S_Fe_S_CS"/>
</dbReference>
<evidence type="ECO:0000256" key="4">
    <source>
        <dbReference type="SAM" id="MobiDB-lite"/>
    </source>
</evidence>
<dbReference type="InterPro" id="IPR017896">
    <property type="entry name" value="4Fe4S_Fe-S-bd"/>
</dbReference>
<dbReference type="GO" id="GO:0051536">
    <property type="term" value="F:iron-sulfur cluster binding"/>
    <property type="evidence" value="ECO:0007669"/>
    <property type="project" value="UniProtKB-KW"/>
</dbReference>
<keyword evidence="2" id="KW-0408">Iron</keyword>
<dbReference type="SMART" id="SM00271">
    <property type="entry name" value="DnaJ"/>
    <property type="match status" value="1"/>
</dbReference>
<reference evidence="8" key="1">
    <citation type="journal article" date="2014" name="Science">
        <title>Ancient hybridizations among the ancestral genomes of bread wheat.</title>
        <authorList>
            <consortium name="International Wheat Genome Sequencing Consortium,"/>
            <person name="Marcussen T."/>
            <person name="Sandve S.R."/>
            <person name="Heier L."/>
            <person name="Spannagl M."/>
            <person name="Pfeifer M."/>
            <person name="Jakobsen K.S."/>
            <person name="Wulff B.B."/>
            <person name="Steuernagel B."/>
            <person name="Mayer K.F."/>
            <person name="Olsen O.A."/>
        </authorList>
    </citation>
    <scope>NUCLEOTIDE SEQUENCE [LARGE SCALE GENOMIC DNA]</scope>
    <source>
        <strain evidence="8">cv. AL8/78</strain>
    </source>
</reference>
<dbReference type="PANTHER" id="PTHR44579">
    <property type="entry name" value="OS01G0730500 PROTEIN"/>
    <property type="match status" value="1"/>
</dbReference>
<keyword evidence="1" id="KW-0479">Metal-binding</keyword>
<evidence type="ECO:0000259" key="5">
    <source>
        <dbReference type="PROSITE" id="PS50076"/>
    </source>
</evidence>
<reference evidence="7" key="3">
    <citation type="journal article" date="2017" name="Nature">
        <title>Genome sequence of the progenitor of the wheat D genome Aegilops tauschii.</title>
        <authorList>
            <person name="Luo M.C."/>
            <person name="Gu Y.Q."/>
            <person name="Puiu D."/>
            <person name="Wang H."/>
            <person name="Twardziok S.O."/>
            <person name="Deal K.R."/>
            <person name="Huo N."/>
            <person name="Zhu T."/>
            <person name="Wang L."/>
            <person name="Wang Y."/>
            <person name="McGuire P.E."/>
            <person name="Liu S."/>
            <person name="Long H."/>
            <person name="Ramasamy R.K."/>
            <person name="Rodriguez J.C."/>
            <person name="Van S.L."/>
            <person name="Yuan L."/>
            <person name="Wang Z."/>
            <person name="Xia Z."/>
            <person name="Xiao L."/>
            <person name="Anderson O.D."/>
            <person name="Ouyang S."/>
            <person name="Liang Y."/>
            <person name="Zimin A.V."/>
            <person name="Pertea G."/>
            <person name="Qi P."/>
            <person name="Bennetzen J.L."/>
            <person name="Dai X."/>
            <person name="Dawson M.W."/>
            <person name="Muller H.G."/>
            <person name="Kugler K."/>
            <person name="Rivarola-Duarte L."/>
            <person name="Spannagl M."/>
            <person name="Mayer K.F.X."/>
            <person name="Lu F.H."/>
            <person name="Bevan M.W."/>
            <person name="Leroy P."/>
            <person name="Li P."/>
            <person name="You F.M."/>
            <person name="Sun Q."/>
            <person name="Liu Z."/>
            <person name="Lyons E."/>
            <person name="Wicker T."/>
            <person name="Salzberg S.L."/>
            <person name="Devos K.M."/>
            <person name="Dvorak J."/>
        </authorList>
    </citation>
    <scope>NUCLEOTIDE SEQUENCE [LARGE SCALE GENOMIC DNA]</scope>
    <source>
        <strain evidence="7">cv. AL8/78</strain>
    </source>
</reference>
<proteinExistence type="predicted"/>
<evidence type="ECO:0000313" key="7">
    <source>
        <dbReference type="EnsemblPlants" id="AET1Gv20840600.5"/>
    </source>
</evidence>
<dbReference type="PANTHER" id="PTHR44579:SF5">
    <property type="entry name" value="OS05G0529700 PROTEIN"/>
    <property type="match status" value="1"/>
</dbReference>
<dbReference type="STRING" id="200361.A0A452ZMI2"/>
<protein>
    <recommendedName>
        <fullName evidence="9">J domain-containing protein</fullName>
    </recommendedName>
</protein>
<evidence type="ECO:0000259" key="6">
    <source>
        <dbReference type="PROSITE" id="PS51379"/>
    </source>
</evidence>
<dbReference type="Gene3D" id="3.30.70.20">
    <property type="match status" value="1"/>
</dbReference>
<evidence type="ECO:0008006" key="9">
    <source>
        <dbReference type="Google" id="ProtNLM"/>
    </source>
</evidence>
<evidence type="ECO:0000256" key="1">
    <source>
        <dbReference type="ARBA" id="ARBA00022723"/>
    </source>
</evidence>
<feature type="region of interest" description="Disordered" evidence="4">
    <location>
        <begin position="296"/>
        <end position="361"/>
    </location>
</feature>
<reference evidence="7" key="4">
    <citation type="submission" date="2019-03" db="UniProtKB">
        <authorList>
            <consortium name="EnsemblPlants"/>
        </authorList>
    </citation>
    <scope>IDENTIFICATION</scope>
</reference>
<dbReference type="GO" id="GO:0005506">
    <property type="term" value="F:iron ion binding"/>
    <property type="evidence" value="ECO:0007669"/>
    <property type="project" value="InterPro"/>
</dbReference>
<evidence type="ECO:0000256" key="3">
    <source>
        <dbReference type="ARBA" id="ARBA00023014"/>
    </source>
</evidence>
<dbReference type="Gramene" id="AET1Gv20840600.5">
    <property type="protein sequence ID" value="AET1Gv20840600.5"/>
    <property type="gene ID" value="AET1Gv20840600"/>
</dbReference>
<dbReference type="InterPro" id="IPR001623">
    <property type="entry name" value="DnaJ_domain"/>
</dbReference>